<dbReference type="AlphaFoldDB" id="A0A0M2K1X7"/>
<dbReference type="GO" id="GO:0009306">
    <property type="term" value="P:protein secretion"/>
    <property type="evidence" value="ECO:0007669"/>
    <property type="project" value="InterPro"/>
</dbReference>
<proteinExistence type="predicted"/>
<dbReference type="Pfam" id="PF10824">
    <property type="entry name" value="T7SS_ESX_EspC"/>
    <property type="match status" value="1"/>
</dbReference>
<gene>
    <name evidence="1" type="ORF">WN67_16455</name>
</gene>
<name>A0A0M2K1X7_9MYCO</name>
<organism evidence="1 2">
    <name type="scientific">Mycolicibacterium obuense</name>
    <dbReference type="NCBI Taxonomy" id="1807"/>
    <lineage>
        <taxon>Bacteria</taxon>
        <taxon>Bacillati</taxon>
        <taxon>Actinomycetota</taxon>
        <taxon>Actinomycetes</taxon>
        <taxon>Mycobacteriales</taxon>
        <taxon>Mycobacteriaceae</taxon>
        <taxon>Mycolicibacterium</taxon>
    </lineage>
</organism>
<dbReference type="InterPro" id="IPR022536">
    <property type="entry name" value="EspC"/>
</dbReference>
<dbReference type="RefSeq" id="WP_043416201.1">
    <property type="nucleotide sequence ID" value="NZ_CALTXN010000040.1"/>
</dbReference>
<evidence type="ECO:0000313" key="2">
    <source>
        <dbReference type="Proteomes" id="UP000034150"/>
    </source>
</evidence>
<dbReference type="Proteomes" id="UP000034150">
    <property type="component" value="Unassembled WGS sequence"/>
</dbReference>
<reference evidence="1 2" key="1">
    <citation type="journal article" date="2015" name="Genome Announc.">
        <title>Draft Genome Sequence of Mycobacterium obuense Strain UC1, Isolated from Patient Sputum.</title>
        <authorList>
            <person name="Greninger A.L."/>
            <person name="Cunningham G."/>
            <person name="Hsu E.D."/>
            <person name="Yu J.M."/>
            <person name="Chiu C.Y."/>
            <person name="Miller S."/>
        </authorList>
    </citation>
    <scope>NUCLEOTIDE SEQUENCE [LARGE SCALE GENOMIC DNA]</scope>
    <source>
        <strain evidence="1 2">UC1</strain>
    </source>
</reference>
<keyword evidence="2" id="KW-1185">Reference proteome</keyword>
<sequence>MADRLVVDVEAWQDHASWWDQESEAARERLAVDPATLETAQQAFGKIGSSTVGAAYAATLAARDELGQRMSANAQAVAAHIRRSVQTYVDQERDNQQMLRS</sequence>
<dbReference type="PATRIC" id="fig|1807.13.peg.3071"/>
<dbReference type="OrthoDB" id="4726329at2"/>
<dbReference type="EMBL" id="LAUZ02000032">
    <property type="protein sequence ID" value="KKF00922.1"/>
    <property type="molecule type" value="Genomic_DNA"/>
</dbReference>
<evidence type="ECO:0008006" key="3">
    <source>
        <dbReference type="Google" id="ProtNLM"/>
    </source>
</evidence>
<accession>A0A0M2K1X7</accession>
<comment type="caution">
    <text evidence="1">The sequence shown here is derived from an EMBL/GenBank/DDBJ whole genome shotgun (WGS) entry which is preliminary data.</text>
</comment>
<protein>
    <recommendedName>
        <fullName evidence="3">ESX-1 secretion-associated protein</fullName>
    </recommendedName>
</protein>
<evidence type="ECO:0000313" key="1">
    <source>
        <dbReference type="EMBL" id="KKF00922.1"/>
    </source>
</evidence>